<dbReference type="KEGG" id="oxy:HCG48_00620"/>
<accession>A0A6H1TT03</accession>
<dbReference type="EMBL" id="CP051167">
    <property type="protein sequence ID" value="QIZ69277.1"/>
    <property type="molecule type" value="Genomic_DNA"/>
</dbReference>
<evidence type="ECO:0000256" key="2">
    <source>
        <dbReference type="SAM" id="Phobius"/>
    </source>
</evidence>
<keyword evidence="2" id="KW-0812">Transmembrane</keyword>
<feature type="region of interest" description="Disordered" evidence="1">
    <location>
        <begin position="1"/>
        <end position="43"/>
    </location>
</feature>
<feature type="transmembrane region" description="Helical" evidence="2">
    <location>
        <begin position="98"/>
        <end position="120"/>
    </location>
</feature>
<keyword evidence="2" id="KW-0472">Membrane</keyword>
<proteinExistence type="predicted"/>
<name>A0A6H1TT03_9CYAN</name>
<evidence type="ECO:0000313" key="3">
    <source>
        <dbReference type="EMBL" id="QIZ69277.1"/>
    </source>
</evidence>
<dbReference type="AlphaFoldDB" id="A0A6H1TT03"/>
<protein>
    <submittedName>
        <fullName evidence="3">Uncharacterized protein</fullName>
    </submittedName>
</protein>
<sequence length="176" mass="19469">MKTSVRSVGAIRQSHLPGAKDRRQLERLRRFVPPESSPRTPPAIATQLTPMQERQVQRLRSFVPPRRYGFPVAERSPRPRPRRSRPSVMLHLLVHHGWVYWTGLWVACVLSAAVAAAMLINPRFTEPTAGAIAPSPVETQQDLPPWLFGAIAVGCAGGSLVVSRWLQGNDPSRSGS</sequence>
<evidence type="ECO:0000313" key="4">
    <source>
        <dbReference type="Proteomes" id="UP000500857"/>
    </source>
</evidence>
<dbReference type="RefSeq" id="WP_168567434.1">
    <property type="nucleotide sequence ID" value="NZ_CP051167.1"/>
</dbReference>
<evidence type="ECO:0000256" key="1">
    <source>
        <dbReference type="SAM" id="MobiDB-lite"/>
    </source>
</evidence>
<gene>
    <name evidence="3" type="ORF">HCG48_00620</name>
</gene>
<reference evidence="3 4" key="1">
    <citation type="submission" date="2020-04" db="EMBL/GenBank/DDBJ databases">
        <authorList>
            <person name="Basu S."/>
            <person name="Maruthanayagam V."/>
            <person name="Chakraborty S."/>
            <person name="Pramanik A."/>
            <person name="Mukherjee J."/>
            <person name="Brink B."/>
        </authorList>
    </citation>
    <scope>NUCLEOTIDE SEQUENCE [LARGE SCALE GENOMIC DNA]</scope>
    <source>
        <strain evidence="3 4">AP17</strain>
    </source>
</reference>
<feature type="transmembrane region" description="Helical" evidence="2">
    <location>
        <begin position="146"/>
        <end position="166"/>
    </location>
</feature>
<organism evidence="3 4">
    <name type="scientific">Oxynema aestuarii AP17</name>
    <dbReference type="NCBI Taxonomy" id="2064643"/>
    <lineage>
        <taxon>Bacteria</taxon>
        <taxon>Bacillati</taxon>
        <taxon>Cyanobacteriota</taxon>
        <taxon>Cyanophyceae</taxon>
        <taxon>Oscillatoriophycideae</taxon>
        <taxon>Oscillatoriales</taxon>
        <taxon>Oscillatoriaceae</taxon>
        <taxon>Oxynema</taxon>
        <taxon>Oxynema aestuarii</taxon>
    </lineage>
</organism>
<keyword evidence="4" id="KW-1185">Reference proteome</keyword>
<feature type="compositionally biased region" description="Basic and acidic residues" evidence="1">
    <location>
        <begin position="18"/>
        <end position="29"/>
    </location>
</feature>
<dbReference type="Proteomes" id="UP000500857">
    <property type="component" value="Chromosome"/>
</dbReference>
<keyword evidence="2" id="KW-1133">Transmembrane helix</keyword>